<dbReference type="EMBL" id="BEGY01000099">
    <property type="protein sequence ID" value="GAX83453.1"/>
    <property type="molecule type" value="Genomic_DNA"/>
</dbReference>
<dbReference type="Proteomes" id="UP000232323">
    <property type="component" value="Unassembled WGS sequence"/>
</dbReference>
<dbReference type="OrthoDB" id="47210at2759"/>
<feature type="transmembrane region" description="Helical" evidence="1">
    <location>
        <begin position="135"/>
        <end position="155"/>
    </location>
</feature>
<sequence length="318" mass="36269">MVQSNSLYPRRFCSRQSLVPSLNISNIIINRQNGIRVPTAVPDHPGALTSALKLRLCERHQRSTMCHSNKWDSDVVSKEEELSQNAISVGIFVLWAAFATYAFTMSPNQTPYRDEIFIKLLTGISQDSTYQINPVYFSVFNIIGIYTFIYQCLLIPGGRSANNIPAWPFVVVSYGLGALALLPYFALWRPIRDLELPLPKKELEGWNKLAMRGAETQVLPAIALGFGIYLLYKAFTADGSAWEGYLQLFDESRLVHISTIDCTILMSLTPFWMANDAELRNWKDRETLLPILSFLPVEEWLENWLRSCQRIITFFAEI</sequence>
<feature type="transmembrane region" description="Helical" evidence="1">
    <location>
        <begin position="167"/>
        <end position="189"/>
    </location>
</feature>
<organism evidence="2 3">
    <name type="scientific">Chlamydomonas eustigma</name>
    <dbReference type="NCBI Taxonomy" id="1157962"/>
    <lineage>
        <taxon>Eukaryota</taxon>
        <taxon>Viridiplantae</taxon>
        <taxon>Chlorophyta</taxon>
        <taxon>core chlorophytes</taxon>
        <taxon>Chlorophyceae</taxon>
        <taxon>CS clade</taxon>
        <taxon>Chlamydomonadales</taxon>
        <taxon>Chlamydomonadaceae</taxon>
        <taxon>Chlamydomonas</taxon>
    </lineage>
</organism>
<keyword evidence="1" id="KW-0812">Transmembrane</keyword>
<keyword evidence="3" id="KW-1185">Reference proteome</keyword>
<reference evidence="2 3" key="1">
    <citation type="submission" date="2017-08" db="EMBL/GenBank/DDBJ databases">
        <title>Acidophilic green algal genome provides insights into adaptation to an acidic environment.</title>
        <authorList>
            <person name="Hirooka S."/>
            <person name="Hirose Y."/>
            <person name="Kanesaki Y."/>
            <person name="Higuchi S."/>
            <person name="Fujiwara T."/>
            <person name="Onuma R."/>
            <person name="Era A."/>
            <person name="Ohbayashi R."/>
            <person name="Uzuka A."/>
            <person name="Nozaki H."/>
            <person name="Yoshikawa H."/>
            <person name="Miyagishima S.Y."/>
        </authorList>
    </citation>
    <scope>NUCLEOTIDE SEQUENCE [LARGE SCALE GENOMIC DNA]</scope>
    <source>
        <strain evidence="2 3">NIES-2499</strain>
    </source>
</reference>
<name>A0A250XK96_9CHLO</name>
<dbReference type="PANTHER" id="PTHR36009">
    <property type="match status" value="1"/>
</dbReference>
<gene>
    <name evidence="2" type="ORF">CEUSTIGMA_g10878.t1</name>
</gene>
<keyword evidence="1" id="KW-0472">Membrane</keyword>
<dbReference type="AlphaFoldDB" id="A0A250XK96"/>
<protein>
    <submittedName>
        <fullName evidence="2">Uncharacterized protein</fullName>
    </submittedName>
</protein>
<evidence type="ECO:0000313" key="2">
    <source>
        <dbReference type="EMBL" id="GAX83453.1"/>
    </source>
</evidence>
<evidence type="ECO:0000256" key="1">
    <source>
        <dbReference type="SAM" id="Phobius"/>
    </source>
</evidence>
<accession>A0A250XK96</accession>
<proteinExistence type="predicted"/>
<evidence type="ECO:0000313" key="3">
    <source>
        <dbReference type="Proteomes" id="UP000232323"/>
    </source>
</evidence>
<keyword evidence="1" id="KW-1133">Transmembrane helix</keyword>
<feature type="transmembrane region" description="Helical" evidence="1">
    <location>
        <begin position="86"/>
        <end position="104"/>
    </location>
</feature>
<comment type="caution">
    <text evidence="2">The sequence shown here is derived from an EMBL/GenBank/DDBJ whole genome shotgun (WGS) entry which is preliminary data.</text>
</comment>
<dbReference type="PANTHER" id="PTHR36009:SF3">
    <property type="entry name" value="TRANSMEMBRANE PROTEIN"/>
    <property type="match status" value="1"/>
</dbReference>